<evidence type="ECO:0000313" key="2">
    <source>
        <dbReference type="EMBL" id="MBC5766582.1"/>
    </source>
</evidence>
<dbReference type="InterPro" id="IPR037914">
    <property type="entry name" value="SpoVT-AbrB_sf"/>
</dbReference>
<dbReference type="InterPro" id="IPR007159">
    <property type="entry name" value="SpoVT-AbrB_dom"/>
</dbReference>
<sequence length="83" mass="8939">MDVVLRKYGNSTVIALPPSLLKALNLRAGQSMSLDAGPDGTLTLAPKRRYSLAELLAQCDPKAPPPADLALWEASRPVGREVW</sequence>
<evidence type="ECO:0000313" key="3">
    <source>
        <dbReference type="Proteomes" id="UP000596827"/>
    </source>
</evidence>
<gene>
    <name evidence="2" type="ORF">H8R02_19085</name>
</gene>
<feature type="domain" description="SpoVT-AbrB" evidence="1">
    <location>
        <begin position="6"/>
        <end position="49"/>
    </location>
</feature>
<proteinExistence type="predicted"/>
<accession>A0A923S6X0</accession>
<comment type="caution">
    <text evidence="2">The sequence shown here is derived from an EMBL/GenBank/DDBJ whole genome shotgun (WGS) entry which is preliminary data.</text>
</comment>
<dbReference type="Proteomes" id="UP000596827">
    <property type="component" value="Unassembled WGS sequence"/>
</dbReference>
<keyword evidence="3" id="KW-1185">Reference proteome</keyword>
<evidence type="ECO:0000259" key="1">
    <source>
        <dbReference type="Pfam" id="PF04014"/>
    </source>
</evidence>
<reference evidence="2" key="1">
    <citation type="submission" date="2020-08" db="EMBL/GenBank/DDBJ databases">
        <title>Ramlibacter sp. GTP1 16S ribosomal RNA gene genome sequencing and assembly.</title>
        <authorList>
            <person name="Kang M."/>
        </authorList>
    </citation>
    <scope>NUCLEOTIDE SEQUENCE</scope>
    <source>
        <strain evidence="2">GTP1</strain>
    </source>
</reference>
<dbReference type="AlphaFoldDB" id="A0A923S6X0"/>
<dbReference type="Gene3D" id="2.10.260.10">
    <property type="match status" value="1"/>
</dbReference>
<dbReference type="GO" id="GO:0003677">
    <property type="term" value="F:DNA binding"/>
    <property type="evidence" value="ECO:0007669"/>
    <property type="project" value="InterPro"/>
</dbReference>
<dbReference type="EMBL" id="JACORU010000007">
    <property type="protein sequence ID" value="MBC5766582.1"/>
    <property type="molecule type" value="Genomic_DNA"/>
</dbReference>
<organism evidence="2 3">
    <name type="scientific">Ramlibacter albus</name>
    <dbReference type="NCBI Taxonomy" id="2079448"/>
    <lineage>
        <taxon>Bacteria</taxon>
        <taxon>Pseudomonadati</taxon>
        <taxon>Pseudomonadota</taxon>
        <taxon>Betaproteobacteria</taxon>
        <taxon>Burkholderiales</taxon>
        <taxon>Comamonadaceae</taxon>
        <taxon>Ramlibacter</taxon>
    </lineage>
</organism>
<dbReference type="SUPFAM" id="SSF89447">
    <property type="entry name" value="AbrB/MazE/MraZ-like"/>
    <property type="match status" value="1"/>
</dbReference>
<dbReference type="Pfam" id="PF04014">
    <property type="entry name" value="MazE_antitoxin"/>
    <property type="match status" value="1"/>
</dbReference>
<dbReference type="RefSeq" id="WP_187083073.1">
    <property type="nucleotide sequence ID" value="NZ_JACORU010000007.1"/>
</dbReference>
<protein>
    <submittedName>
        <fullName evidence="2">ChpB-ChpS toxin-antitoxin system antitoxin</fullName>
    </submittedName>
</protein>
<name>A0A923S6X0_9BURK</name>